<keyword evidence="5" id="KW-1185">Reference proteome</keyword>
<dbReference type="PANTHER" id="PTHR22572">
    <property type="entry name" value="SUGAR-1-PHOSPHATE GUANYL TRANSFERASE"/>
    <property type="match status" value="1"/>
</dbReference>
<evidence type="ECO:0000259" key="3">
    <source>
        <dbReference type="Pfam" id="PF25087"/>
    </source>
</evidence>
<evidence type="ECO:0000313" key="4">
    <source>
        <dbReference type="EMBL" id="MFC4589453.1"/>
    </source>
</evidence>
<evidence type="ECO:0000313" key="5">
    <source>
        <dbReference type="Proteomes" id="UP001595891"/>
    </source>
</evidence>
<protein>
    <submittedName>
        <fullName evidence="4">Sugar phosphate nucleotidyltransferase</fullName>
    </submittedName>
</protein>
<reference evidence="5" key="1">
    <citation type="journal article" date="2019" name="Int. J. Syst. Evol. Microbiol.">
        <title>The Global Catalogue of Microorganisms (GCM) 10K type strain sequencing project: providing services to taxonomists for standard genome sequencing and annotation.</title>
        <authorList>
            <consortium name="The Broad Institute Genomics Platform"/>
            <consortium name="The Broad Institute Genome Sequencing Center for Infectious Disease"/>
            <person name="Wu L."/>
            <person name="Ma J."/>
        </authorList>
    </citation>
    <scope>NUCLEOTIDE SEQUENCE [LARGE SCALE GENOMIC DNA]</scope>
    <source>
        <strain evidence="5">CCUG 49560</strain>
    </source>
</reference>
<comment type="similarity">
    <text evidence="1">Belongs to the transferase hexapeptide repeat family.</text>
</comment>
<comment type="caution">
    <text evidence="4">The sequence shown here is derived from an EMBL/GenBank/DDBJ whole genome shotgun (WGS) entry which is preliminary data.</text>
</comment>
<dbReference type="InterPro" id="IPR056729">
    <property type="entry name" value="GMPPB_C"/>
</dbReference>
<dbReference type="Gene3D" id="2.160.10.10">
    <property type="entry name" value="Hexapeptide repeat proteins"/>
    <property type="match status" value="1"/>
</dbReference>
<feature type="domain" description="Nucleotidyl transferase" evidence="2">
    <location>
        <begin position="7"/>
        <end position="264"/>
    </location>
</feature>
<evidence type="ECO:0000256" key="1">
    <source>
        <dbReference type="ARBA" id="ARBA00007274"/>
    </source>
</evidence>
<evidence type="ECO:0000259" key="2">
    <source>
        <dbReference type="Pfam" id="PF00483"/>
    </source>
</evidence>
<dbReference type="InterPro" id="IPR005835">
    <property type="entry name" value="NTP_transferase_dom"/>
</dbReference>
<name>A0ABV9EKY9_9ACTN</name>
<sequence length="438" mass="46751">MRPPVRGIALVGGKGIRARPLTLTTPDYLRSKAAMRLVGRSLVEWAVELLRAQGVTDFRVAANGSENRCQTKAILGDGARLGVSVHYSRPRFDPANTGSGHATLRCLDHWDLNGLALVFPTDSVFDFDLAAMVRRHRETGASVTVATVPRSPAEAAGKYGVLVSGGDGIVTRFAEKPSMESAERLARGGALETNAGMYLIDCQALRMAARRPALAELGLRRLDWGGDLLPYLISAGSRVASHPIARFGDLGTPEDFLRTMREVLRDEYPAISARMWPATGQGGGVRIHESSLDLKDEVSGRSLAEKIRDGVVRIGPGVRIGRDVEIGPGVVLAHSDVADGVDIGEGARLHGVACGEHSIVGPRARLSDSVIGTAVEIRAGAVLEEFCALGDEVSVHAGVHLRGVSVFPRLDVWSDARVPDGACLVKPSDVLRWSHRVA</sequence>
<organism evidence="4 5">
    <name type="scientific">Sphaerisporangium corydalis</name>
    <dbReference type="NCBI Taxonomy" id="1441875"/>
    <lineage>
        <taxon>Bacteria</taxon>
        <taxon>Bacillati</taxon>
        <taxon>Actinomycetota</taxon>
        <taxon>Actinomycetes</taxon>
        <taxon>Streptosporangiales</taxon>
        <taxon>Streptosporangiaceae</taxon>
        <taxon>Sphaerisporangium</taxon>
    </lineage>
</organism>
<feature type="domain" description="Mannose-1-phosphate guanyltransferase C-terminal" evidence="3">
    <location>
        <begin position="310"/>
        <end position="412"/>
    </location>
</feature>
<dbReference type="InterPro" id="IPR029044">
    <property type="entry name" value="Nucleotide-diphossugar_trans"/>
</dbReference>
<dbReference type="RefSeq" id="WP_262843977.1">
    <property type="nucleotide sequence ID" value="NZ_JANZYP010000023.1"/>
</dbReference>
<dbReference type="EMBL" id="JBHSFN010000016">
    <property type="protein sequence ID" value="MFC4589453.1"/>
    <property type="molecule type" value="Genomic_DNA"/>
</dbReference>
<dbReference type="Pfam" id="PF00483">
    <property type="entry name" value="NTP_transferase"/>
    <property type="match status" value="1"/>
</dbReference>
<dbReference type="InterPro" id="IPR050486">
    <property type="entry name" value="Mannose-1P_guanyltransferase"/>
</dbReference>
<dbReference type="Proteomes" id="UP001595891">
    <property type="component" value="Unassembled WGS sequence"/>
</dbReference>
<proteinExistence type="inferred from homology"/>
<accession>A0ABV9EKY9</accession>
<gene>
    <name evidence="4" type="ORF">ACFO8L_25405</name>
</gene>
<dbReference type="Pfam" id="PF25087">
    <property type="entry name" value="GMPPB_C"/>
    <property type="match status" value="1"/>
</dbReference>
<dbReference type="Gene3D" id="3.90.550.10">
    <property type="entry name" value="Spore Coat Polysaccharide Biosynthesis Protein SpsA, Chain A"/>
    <property type="match status" value="1"/>
</dbReference>
<dbReference type="SUPFAM" id="SSF53448">
    <property type="entry name" value="Nucleotide-diphospho-sugar transferases"/>
    <property type="match status" value="1"/>
</dbReference>